<dbReference type="EMBL" id="KV426047">
    <property type="protein sequence ID" value="KZV90517.1"/>
    <property type="molecule type" value="Genomic_DNA"/>
</dbReference>
<protein>
    <submittedName>
        <fullName evidence="1">Uncharacterized protein</fullName>
    </submittedName>
</protein>
<keyword evidence="2" id="KW-1185">Reference proteome</keyword>
<dbReference type="AlphaFoldDB" id="A0A165GHD2"/>
<reference evidence="1 2" key="1">
    <citation type="journal article" date="2016" name="Mol. Biol. Evol.">
        <title>Comparative Genomics of Early-Diverging Mushroom-Forming Fungi Provides Insights into the Origins of Lignocellulose Decay Capabilities.</title>
        <authorList>
            <person name="Nagy L.G."/>
            <person name="Riley R."/>
            <person name="Tritt A."/>
            <person name="Adam C."/>
            <person name="Daum C."/>
            <person name="Floudas D."/>
            <person name="Sun H."/>
            <person name="Yadav J.S."/>
            <person name="Pangilinan J."/>
            <person name="Larsson K.H."/>
            <person name="Matsuura K."/>
            <person name="Barry K."/>
            <person name="Labutti K."/>
            <person name="Kuo R."/>
            <person name="Ohm R.A."/>
            <person name="Bhattacharya S.S."/>
            <person name="Shirouzu T."/>
            <person name="Yoshinaga Y."/>
            <person name="Martin F.M."/>
            <person name="Grigoriev I.V."/>
            <person name="Hibbett D.S."/>
        </authorList>
    </citation>
    <scope>NUCLEOTIDE SEQUENCE [LARGE SCALE GENOMIC DNA]</scope>
    <source>
        <strain evidence="1 2">HHB12029</strain>
    </source>
</reference>
<dbReference type="Proteomes" id="UP000077266">
    <property type="component" value="Unassembled WGS sequence"/>
</dbReference>
<evidence type="ECO:0000313" key="1">
    <source>
        <dbReference type="EMBL" id="KZV90517.1"/>
    </source>
</evidence>
<proteinExistence type="predicted"/>
<evidence type="ECO:0000313" key="2">
    <source>
        <dbReference type="Proteomes" id="UP000077266"/>
    </source>
</evidence>
<dbReference type="InParanoid" id="A0A165GHD2"/>
<accession>A0A165GHD2</accession>
<name>A0A165GHD2_EXIGL</name>
<organism evidence="1 2">
    <name type="scientific">Exidia glandulosa HHB12029</name>
    <dbReference type="NCBI Taxonomy" id="1314781"/>
    <lineage>
        <taxon>Eukaryota</taxon>
        <taxon>Fungi</taxon>
        <taxon>Dikarya</taxon>
        <taxon>Basidiomycota</taxon>
        <taxon>Agaricomycotina</taxon>
        <taxon>Agaricomycetes</taxon>
        <taxon>Auriculariales</taxon>
        <taxon>Exidiaceae</taxon>
        <taxon>Exidia</taxon>
    </lineage>
</organism>
<gene>
    <name evidence="1" type="ORF">EXIGLDRAFT_119656</name>
</gene>
<sequence>MPRHSTWSPTAVGLRPCPVTRRLEDTPLTEWSAGADGTAVVTIGNEAAVVVEAAMGAAITIRPVGLTPAMAEDMAGQVTTNTTRLLRELTVGRTEGIAEEEVVVEEDTEVMGMGRTRATSTAVLDLAVEGAVARFRDRPHPVRDDLPMSIMYNTAAIRWPFDPSDLPLSRLKEMFQTFPVSELCKCASPQPVSAVESVILSLPESPSGDYTFPRIQSTRPNRFARRC</sequence>